<comment type="similarity">
    <text evidence="1">Belongs to the CpsD/CapB family.</text>
</comment>
<dbReference type="SUPFAM" id="SSF52540">
    <property type="entry name" value="P-loop containing nucleoside triphosphate hydrolases"/>
    <property type="match status" value="1"/>
</dbReference>
<keyword evidence="3" id="KW-0808">Transferase</keyword>
<dbReference type="GO" id="GO:0005886">
    <property type="term" value="C:plasma membrane"/>
    <property type="evidence" value="ECO:0007669"/>
    <property type="project" value="TreeGrafter"/>
</dbReference>
<feature type="domain" description="AAA" evidence="9">
    <location>
        <begin position="59"/>
        <end position="166"/>
    </location>
</feature>
<dbReference type="Proteomes" id="UP001144471">
    <property type="component" value="Unassembled WGS sequence"/>
</dbReference>
<evidence type="ECO:0000313" key="10">
    <source>
        <dbReference type="EMBL" id="GLI56903.1"/>
    </source>
</evidence>
<dbReference type="NCBIfam" id="TIGR01007">
    <property type="entry name" value="eps_fam"/>
    <property type="match status" value="1"/>
</dbReference>
<protein>
    <recommendedName>
        <fullName evidence="2">non-specific protein-tyrosine kinase</fullName>
        <ecNumber evidence="2">2.7.10.2</ecNumber>
    </recommendedName>
</protein>
<reference evidence="10" key="1">
    <citation type="submission" date="2022-12" db="EMBL/GenBank/DDBJ databases">
        <title>Reference genome sequencing for broad-spectrum identification of bacterial and archaeal isolates by mass spectrometry.</title>
        <authorList>
            <person name="Sekiguchi Y."/>
            <person name="Tourlousse D.M."/>
        </authorList>
    </citation>
    <scope>NUCLEOTIDE SEQUENCE</scope>
    <source>
        <strain evidence="10">10succ1</strain>
    </source>
</reference>
<accession>A0A9W6GKQ3</accession>
<dbReference type="InterPro" id="IPR005702">
    <property type="entry name" value="Wzc-like_C"/>
</dbReference>
<dbReference type="GO" id="GO:0005524">
    <property type="term" value="F:ATP binding"/>
    <property type="evidence" value="ECO:0007669"/>
    <property type="project" value="UniProtKB-KW"/>
</dbReference>
<keyword evidence="4" id="KW-0547">Nucleotide-binding</keyword>
<keyword evidence="11" id="KW-1185">Reference proteome</keyword>
<dbReference type="PANTHER" id="PTHR32309">
    <property type="entry name" value="TYROSINE-PROTEIN KINASE"/>
    <property type="match status" value="1"/>
</dbReference>
<dbReference type="RefSeq" id="WP_281836303.1">
    <property type="nucleotide sequence ID" value="NZ_BSDY01000011.1"/>
</dbReference>
<name>A0A9W6GKQ3_9FUSO</name>
<comment type="catalytic activity">
    <reaction evidence="8">
        <text>L-tyrosyl-[protein] + ATP = O-phospho-L-tyrosyl-[protein] + ADP + H(+)</text>
        <dbReference type="Rhea" id="RHEA:10596"/>
        <dbReference type="Rhea" id="RHEA-COMP:10136"/>
        <dbReference type="Rhea" id="RHEA-COMP:20101"/>
        <dbReference type="ChEBI" id="CHEBI:15378"/>
        <dbReference type="ChEBI" id="CHEBI:30616"/>
        <dbReference type="ChEBI" id="CHEBI:46858"/>
        <dbReference type="ChEBI" id="CHEBI:61978"/>
        <dbReference type="ChEBI" id="CHEBI:456216"/>
        <dbReference type="EC" id="2.7.10.2"/>
    </reaction>
</comment>
<dbReference type="CDD" id="cd05387">
    <property type="entry name" value="BY-kinase"/>
    <property type="match status" value="1"/>
</dbReference>
<proteinExistence type="inferred from homology"/>
<keyword evidence="7" id="KW-0829">Tyrosine-protein kinase</keyword>
<comment type="caution">
    <text evidence="10">The sequence shown here is derived from an EMBL/GenBank/DDBJ whole genome shotgun (WGS) entry which is preliminary data.</text>
</comment>
<dbReference type="EC" id="2.7.10.2" evidence="2"/>
<evidence type="ECO:0000256" key="4">
    <source>
        <dbReference type="ARBA" id="ARBA00022741"/>
    </source>
</evidence>
<gene>
    <name evidence="10" type="ORF">PM10SUCC1_24170</name>
</gene>
<dbReference type="AlphaFoldDB" id="A0A9W6GKQ3"/>
<evidence type="ECO:0000256" key="3">
    <source>
        <dbReference type="ARBA" id="ARBA00022679"/>
    </source>
</evidence>
<keyword evidence="5 10" id="KW-0418">Kinase</keyword>
<dbReference type="PANTHER" id="PTHR32309:SF13">
    <property type="entry name" value="FERRIC ENTEROBACTIN TRANSPORT PROTEIN FEPE"/>
    <property type="match status" value="1"/>
</dbReference>
<evidence type="ECO:0000313" key="11">
    <source>
        <dbReference type="Proteomes" id="UP001144471"/>
    </source>
</evidence>
<evidence type="ECO:0000256" key="8">
    <source>
        <dbReference type="ARBA" id="ARBA00051245"/>
    </source>
</evidence>
<evidence type="ECO:0000256" key="6">
    <source>
        <dbReference type="ARBA" id="ARBA00022840"/>
    </source>
</evidence>
<keyword evidence="6" id="KW-0067">ATP-binding</keyword>
<dbReference type="Pfam" id="PF13614">
    <property type="entry name" value="AAA_31"/>
    <property type="match status" value="1"/>
</dbReference>
<dbReference type="InterPro" id="IPR050445">
    <property type="entry name" value="Bact_polysacc_biosynth/exp"/>
</dbReference>
<dbReference type="EMBL" id="BSDY01000011">
    <property type="protein sequence ID" value="GLI56903.1"/>
    <property type="molecule type" value="Genomic_DNA"/>
</dbReference>
<dbReference type="Gene3D" id="3.40.50.300">
    <property type="entry name" value="P-loop containing nucleotide triphosphate hydrolases"/>
    <property type="match status" value="1"/>
</dbReference>
<dbReference type="InterPro" id="IPR025669">
    <property type="entry name" value="AAA_dom"/>
</dbReference>
<organism evidence="10 11">
    <name type="scientific">Propionigenium maris DSM 9537</name>
    <dbReference type="NCBI Taxonomy" id="1123000"/>
    <lineage>
        <taxon>Bacteria</taxon>
        <taxon>Fusobacteriati</taxon>
        <taxon>Fusobacteriota</taxon>
        <taxon>Fusobacteriia</taxon>
        <taxon>Fusobacteriales</taxon>
        <taxon>Fusobacteriaceae</taxon>
        <taxon>Propionigenium</taxon>
    </lineage>
</organism>
<evidence type="ECO:0000256" key="5">
    <source>
        <dbReference type="ARBA" id="ARBA00022777"/>
    </source>
</evidence>
<evidence type="ECO:0000256" key="7">
    <source>
        <dbReference type="ARBA" id="ARBA00023137"/>
    </source>
</evidence>
<dbReference type="InterPro" id="IPR027417">
    <property type="entry name" value="P-loop_NTPase"/>
</dbReference>
<evidence type="ECO:0000256" key="2">
    <source>
        <dbReference type="ARBA" id="ARBA00011903"/>
    </source>
</evidence>
<evidence type="ECO:0000256" key="1">
    <source>
        <dbReference type="ARBA" id="ARBA00007316"/>
    </source>
</evidence>
<evidence type="ECO:0000259" key="9">
    <source>
        <dbReference type="Pfam" id="PF13614"/>
    </source>
</evidence>
<dbReference type="GO" id="GO:0004715">
    <property type="term" value="F:non-membrane spanning protein tyrosine kinase activity"/>
    <property type="evidence" value="ECO:0007669"/>
    <property type="project" value="UniProtKB-EC"/>
</dbReference>
<sequence>MARDRDRDIQQAQRKIFFNEDTNSPMAEAFRGLRTNLYFMNEREECHVVVFTSSVPKEGKTTVAANYAMSTAVNGKRTLIIDCDIKRPRIDNAFDIEARGGLLAHLRGEKELAECIVRERYRNLDILPTKGSTEYTTEMFHSQKFAGVVEELKKNYDQIVIDTAPVGVAGEAGIISKHAHGVVVVCGYDMINKKQLMHTKKHLENAGANIYGAVVNRIDRSGYAYGSYSYYTDYYKYYNEYQQG</sequence>